<accession>U9UQT9</accession>
<reference evidence="1" key="1">
    <citation type="submission" date="2013-07" db="EMBL/GenBank/DDBJ databases">
        <title>The genome of an arbuscular mycorrhizal fungus provides insights into the evolution of the oldest plant symbiosis.</title>
        <authorList>
            <consortium name="DOE Joint Genome Institute"/>
            <person name="Tisserant E."/>
            <person name="Malbreil M."/>
            <person name="Kuo A."/>
            <person name="Kohler A."/>
            <person name="Symeonidi A."/>
            <person name="Balestrini R."/>
            <person name="Charron P."/>
            <person name="Duensing N."/>
            <person name="Frei-dit-Frey N."/>
            <person name="Gianinazzi-Pearson V."/>
            <person name="Gilbert B."/>
            <person name="Handa Y."/>
            <person name="Hijri M."/>
            <person name="Kaul R."/>
            <person name="Kawaguchi M."/>
            <person name="Krajinski F."/>
            <person name="Lammers P."/>
            <person name="Lapierre D."/>
            <person name="Masclaux F.G."/>
            <person name="Murat C."/>
            <person name="Morin E."/>
            <person name="Ndikumana S."/>
            <person name="Pagni M."/>
            <person name="Petitpierre D."/>
            <person name="Requena N."/>
            <person name="Rosikiewicz P."/>
            <person name="Riley R."/>
            <person name="Saito K."/>
            <person name="San Clemente H."/>
            <person name="Shapiro H."/>
            <person name="van Tuinen D."/>
            <person name="Becard G."/>
            <person name="Bonfante P."/>
            <person name="Paszkowski U."/>
            <person name="Shachar-Hill Y."/>
            <person name="Young J.P."/>
            <person name="Sanders I.R."/>
            <person name="Henrissat B."/>
            <person name="Rensing S.A."/>
            <person name="Grigoriev I.V."/>
            <person name="Corradi N."/>
            <person name="Roux C."/>
            <person name="Martin F."/>
        </authorList>
    </citation>
    <scope>NUCLEOTIDE SEQUENCE</scope>
    <source>
        <strain evidence="1">DAOM 197198</strain>
    </source>
</reference>
<proteinExistence type="predicted"/>
<dbReference type="HOGENOM" id="CLU_2961938_0_0_1"/>
<dbReference type="EMBL" id="KI275283">
    <property type="protein sequence ID" value="ESA22784.1"/>
    <property type="molecule type" value="Genomic_DNA"/>
</dbReference>
<sequence length="59" mass="7089">MLKLEGLGWIEYQLPKNVNEYYVQPSIEINGSINMQVDYFRLWCNDEEIIYSFNIVQKV</sequence>
<name>U9UQT9_RHIID</name>
<organism evidence="1">
    <name type="scientific">Rhizophagus irregularis (strain DAOM 181602 / DAOM 197198 / MUCL 43194)</name>
    <name type="common">Arbuscular mycorrhizal fungus</name>
    <name type="synonym">Glomus intraradices</name>
    <dbReference type="NCBI Taxonomy" id="747089"/>
    <lineage>
        <taxon>Eukaryota</taxon>
        <taxon>Fungi</taxon>
        <taxon>Fungi incertae sedis</taxon>
        <taxon>Mucoromycota</taxon>
        <taxon>Glomeromycotina</taxon>
        <taxon>Glomeromycetes</taxon>
        <taxon>Glomerales</taxon>
        <taxon>Glomeraceae</taxon>
        <taxon>Rhizophagus</taxon>
    </lineage>
</organism>
<evidence type="ECO:0000313" key="1">
    <source>
        <dbReference type="EMBL" id="ESA22784.1"/>
    </source>
</evidence>
<dbReference type="AlphaFoldDB" id="U9UQT9"/>
<protein>
    <submittedName>
        <fullName evidence="1">Uncharacterized protein</fullName>
    </submittedName>
</protein>
<gene>
    <name evidence="1" type="ORF">GLOINDRAFT_16083</name>
</gene>